<dbReference type="AlphaFoldDB" id="A0A836CMI3"/>
<sequence>MPGPPATVTLNAGGAYFETTPATLRSAPGYLRNLLAGRQGVQLSDGGSYFIDRSSQQFDRILNFLRGVPLHLELLPKAELAALKEEAAFYRLEALVAAVTAVTDAQKPPLPPAFAQGMNYALTDEGTVATKTGAEGWNATLFVRIVRSADSGLMIGVAPAAIDQSASHNHARGRYLHALDGSFFACGASFPYHFTCAPTGAGGRDGWDHQGVTIRAGSVVGVELDINRYLFFSVDGVDVKGGQPACVLPPRCPSVRLAVVMKDAGDAVKILPNELLAVRRRAPRG</sequence>
<comment type="caution">
    <text evidence="2">The sequence shown here is derived from an EMBL/GenBank/DDBJ whole genome shotgun (WGS) entry which is preliminary data.</text>
</comment>
<dbReference type="InterPro" id="IPR045068">
    <property type="entry name" value="BACURD1-3"/>
</dbReference>
<dbReference type="SMART" id="SM00225">
    <property type="entry name" value="BTB"/>
    <property type="match status" value="1"/>
</dbReference>
<dbReference type="InterPro" id="IPR011333">
    <property type="entry name" value="SKP1/BTB/POZ_sf"/>
</dbReference>
<evidence type="ECO:0000313" key="2">
    <source>
        <dbReference type="EMBL" id="KAG5191862.1"/>
    </source>
</evidence>
<dbReference type="GO" id="GO:0051260">
    <property type="term" value="P:protein homooligomerization"/>
    <property type="evidence" value="ECO:0007669"/>
    <property type="project" value="InterPro"/>
</dbReference>
<keyword evidence="3" id="KW-1185">Reference proteome</keyword>
<dbReference type="SUPFAM" id="SSF54695">
    <property type="entry name" value="POZ domain"/>
    <property type="match status" value="1"/>
</dbReference>
<organism evidence="2 3">
    <name type="scientific">Tribonema minus</name>
    <dbReference type="NCBI Taxonomy" id="303371"/>
    <lineage>
        <taxon>Eukaryota</taxon>
        <taxon>Sar</taxon>
        <taxon>Stramenopiles</taxon>
        <taxon>Ochrophyta</taxon>
        <taxon>PX clade</taxon>
        <taxon>Xanthophyceae</taxon>
        <taxon>Tribonematales</taxon>
        <taxon>Tribonemataceae</taxon>
        <taxon>Tribonema</taxon>
    </lineage>
</organism>
<dbReference type="Pfam" id="PF02214">
    <property type="entry name" value="BTB_2"/>
    <property type="match status" value="1"/>
</dbReference>
<reference evidence="2" key="1">
    <citation type="submission" date="2021-02" db="EMBL/GenBank/DDBJ databases">
        <title>First Annotated Genome of the Yellow-green Alga Tribonema minus.</title>
        <authorList>
            <person name="Mahan K.M."/>
        </authorList>
    </citation>
    <scope>NUCLEOTIDE SEQUENCE</scope>
    <source>
        <strain evidence="2">UTEX B ZZ1240</strain>
    </source>
</reference>
<feature type="domain" description="BTB" evidence="1">
    <location>
        <begin position="6"/>
        <end position="107"/>
    </location>
</feature>
<protein>
    <submittedName>
        <fullName evidence="2">BTB/POZ protein</fullName>
    </submittedName>
</protein>
<dbReference type="InterPro" id="IPR003131">
    <property type="entry name" value="T1-type_BTB"/>
</dbReference>
<proteinExistence type="predicted"/>
<name>A0A836CMI3_9STRA</name>
<dbReference type="Gene3D" id="3.30.710.10">
    <property type="entry name" value="Potassium Channel Kv1.1, Chain A"/>
    <property type="match status" value="1"/>
</dbReference>
<dbReference type="InterPro" id="IPR000210">
    <property type="entry name" value="BTB/POZ_dom"/>
</dbReference>
<evidence type="ECO:0000259" key="1">
    <source>
        <dbReference type="SMART" id="SM00225"/>
    </source>
</evidence>
<dbReference type="CDD" id="cd18316">
    <property type="entry name" value="BTB_POZ_KCTD-like"/>
    <property type="match status" value="1"/>
</dbReference>
<dbReference type="EMBL" id="JAFCMP010000013">
    <property type="protein sequence ID" value="KAG5191862.1"/>
    <property type="molecule type" value="Genomic_DNA"/>
</dbReference>
<gene>
    <name evidence="2" type="ORF">JKP88DRAFT_274847</name>
</gene>
<dbReference type="PANTHER" id="PTHR11145">
    <property type="entry name" value="BTB/POZ DOMAIN-CONTAINING ADAPTER FOR CUL3-MEDIATED RHOA DEGRADATION PROTEIN FAMILY MEMBER"/>
    <property type="match status" value="1"/>
</dbReference>
<evidence type="ECO:0000313" key="3">
    <source>
        <dbReference type="Proteomes" id="UP000664859"/>
    </source>
</evidence>
<accession>A0A836CMI3</accession>
<dbReference type="Gene3D" id="2.60.120.920">
    <property type="match status" value="1"/>
</dbReference>
<dbReference type="InterPro" id="IPR043136">
    <property type="entry name" value="B30.2/SPRY_sf"/>
</dbReference>
<dbReference type="Proteomes" id="UP000664859">
    <property type="component" value="Unassembled WGS sequence"/>
</dbReference>
<dbReference type="OrthoDB" id="2414723at2759"/>
<dbReference type="PANTHER" id="PTHR11145:SF8">
    <property type="entry name" value="RE57120P"/>
    <property type="match status" value="1"/>
</dbReference>